<dbReference type="Proteomes" id="UP000253144">
    <property type="component" value="Unassembled WGS sequence"/>
</dbReference>
<evidence type="ECO:0000256" key="11">
    <source>
        <dbReference type="RuleBase" id="RU003691"/>
    </source>
</evidence>
<dbReference type="InterPro" id="IPR001100">
    <property type="entry name" value="Pyr_nuc-diS_OxRdtase"/>
</dbReference>
<dbReference type="Gene3D" id="3.50.50.60">
    <property type="entry name" value="FAD/NAD(P)-binding domain"/>
    <property type="match status" value="2"/>
</dbReference>
<feature type="disulfide bond" description="Redox-active" evidence="10">
    <location>
        <begin position="44"/>
        <end position="49"/>
    </location>
</feature>
<gene>
    <name evidence="14" type="ORF">AWT83_07160</name>
    <name evidence="17" type="ORF">CYQ77_11370</name>
    <name evidence="16" type="ORF">EB12_00041</name>
    <name evidence="15" type="ORF">M3X98_05780</name>
</gene>
<evidence type="ECO:0000256" key="10">
    <source>
        <dbReference type="PIRSR" id="PIRSR000350-4"/>
    </source>
</evidence>
<reference evidence="16 19" key="1">
    <citation type="submission" date="2015-06" db="EMBL/GenBank/DDBJ databases">
        <title>The Genome Sequence of Enterococcus faecium 131EA1.</title>
        <authorList>
            <consortium name="The Broad Institute Genomics Platform"/>
            <consortium name="The Broad Institute Genome Sequencing Center for Infectious Disease"/>
            <person name="Earl A.M."/>
            <person name="Van Tyne D."/>
            <person name="Lebreton F."/>
            <person name="Saavedra J.T."/>
            <person name="Gilmore M.S."/>
            <person name="Manson Mcguire A."/>
            <person name="Clock S."/>
            <person name="Crupain M."/>
            <person name="Rangan U."/>
            <person name="Young S."/>
            <person name="Abouelleil A."/>
            <person name="Cao P."/>
            <person name="Chapman S.B."/>
            <person name="Griggs A."/>
            <person name="Priest M."/>
            <person name="Shea T."/>
            <person name="Wortman J."/>
            <person name="Nusbaum C."/>
            <person name="Birren B."/>
        </authorList>
    </citation>
    <scope>NUCLEOTIDE SEQUENCE [LARGE SCALE GENOMIC DNA]</scope>
    <source>
        <strain evidence="16 19">131EA1</strain>
    </source>
</reference>
<dbReference type="PRINTS" id="PR00411">
    <property type="entry name" value="PNDRDTASEI"/>
</dbReference>
<dbReference type="GO" id="GO:0016668">
    <property type="term" value="F:oxidoreductase activity, acting on a sulfur group of donors, NAD(P) as acceptor"/>
    <property type="evidence" value="ECO:0007669"/>
    <property type="project" value="InterPro"/>
</dbReference>
<reference evidence="15" key="4">
    <citation type="submission" date="2022-05" db="EMBL/GenBank/DDBJ databases">
        <title>Draft genome sequences of Clostridium perfringens strains isolated from Peru.</title>
        <authorList>
            <person name="Hurtado R."/>
            <person name="Lima L."/>
            <person name="Sousa T."/>
            <person name="Jaiswal A.K."/>
            <person name="Tiwari S."/>
            <person name="Maturrano L."/>
            <person name="Brenig B."/>
            <person name="Azevedo V."/>
        </authorList>
    </citation>
    <scope>NUCLEOTIDE SEQUENCE</scope>
    <source>
        <strain evidence="15">CP4</strain>
    </source>
</reference>
<dbReference type="Pfam" id="PF07992">
    <property type="entry name" value="Pyr_redox_2"/>
    <property type="match status" value="1"/>
</dbReference>
<evidence type="ECO:0000256" key="5">
    <source>
        <dbReference type="ARBA" id="ARBA00023002"/>
    </source>
</evidence>
<evidence type="ECO:0000313" key="15">
    <source>
        <dbReference type="EMBL" id="MDC4247564.1"/>
    </source>
</evidence>
<keyword evidence="7 11" id="KW-0676">Redox-active center</keyword>
<dbReference type="InterPro" id="IPR023753">
    <property type="entry name" value="FAD/NAD-binding_dom"/>
</dbReference>
<dbReference type="AlphaFoldDB" id="A0A132P7P1"/>
<keyword evidence="6" id="KW-1015">Disulfide bond</keyword>
<keyword evidence="9" id="KW-0520">NAD</keyword>
<evidence type="ECO:0000313" key="14">
    <source>
        <dbReference type="EMBL" id="KWX18257.1"/>
    </source>
</evidence>
<dbReference type="NCBIfam" id="NF005572">
    <property type="entry name" value="PRK07251.1"/>
    <property type="match status" value="1"/>
</dbReference>
<evidence type="ECO:0000256" key="9">
    <source>
        <dbReference type="PIRSR" id="PIRSR000350-3"/>
    </source>
</evidence>
<keyword evidence="4" id="KW-0521">NADP</keyword>
<dbReference type="InterPro" id="IPR004099">
    <property type="entry name" value="Pyr_nucl-diS_OxRdtase_dimer"/>
</dbReference>
<proteinExistence type="inferred from homology"/>
<comment type="caution">
    <text evidence="14">The sequence shown here is derived from an EMBL/GenBank/DDBJ whole genome shotgun (WGS) entry which is preliminary data.</text>
</comment>
<keyword evidence="3 9" id="KW-0274">FAD</keyword>
<dbReference type="PANTHER" id="PTHR43014:SF4">
    <property type="entry name" value="PYRIDINE NUCLEOTIDE-DISULFIDE OXIDOREDUCTASE RCLA-RELATED"/>
    <property type="match status" value="1"/>
</dbReference>
<reference evidence="14 18" key="2">
    <citation type="submission" date="2016-01" db="EMBL/GenBank/DDBJ databases">
        <title>Molecular Mechanisms for transfer of large genomic segments between Enterococcus faecium strains.</title>
        <authorList>
            <person name="Garcia-Solache M.A."/>
            <person name="Lebreton F."/>
            <person name="Mclaughlin R.E."/>
            <person name="Whiteaker J.D."/>
            <person name="Gilmore M.S."/>
            <person name="Rice L.B."/>
        </authorList>
    </citation>
    <scope>NUCLEOTIDE SEQUENCE [LARGE SCALE GENOMIC DNA]</scope>
    <source>
        <strain evidence="14 18">D344RRF x C68</strain>
    </source>
</reference>
<dbReference type="GO" id="GO:0003955">
    <property type="term" value="F:NAD(P)H dehydrogenase (quinone) activity"/>
    <property type="evidence" value="ECO:0007669"/>
    <property type="project" value="TreeGrafter"/>
</dbReference>
<evidence type="ECO:0000313" key="19">
    <source>
        <dbReference type="Proteomes" id="UP000253144"/>
    </source>
</evidence>
<keyword evidence="9" id="KW-0547">Nucleotide-binding</keyword>
<evidence type="ECO:0000256" key="1">
    <source>
        <dbReference type="ARBA" id="ARBA00007532"/>
    </source>
</evidence>
<dbReference type="EMBL" id="LRHK01000001">
    <property type="protein sequence ID" value="KWX18257.1"/>
    <property type="molecule type" value="Genomic_DNA"/>
</dbReference>
<dbReference type="InterPro" id="IPR012999">
    <property type="entry name" value="Pyr_OxRdtase_I_AS"/>
</dbReference>
<evidence type="ECO:0000313" key="20">
    <source>
        <dbReference type="Proteomes" id="UP000289562"/>
    </source>
</evidence>
<dbReference type="EMBL" id="PJVH01000046">
    <property type="protein sequence ID" value="RXU85343.1"/>
    <property type="molecule type" value="Genomic_DNA"/>
</dbReference>
<evidence type="ECO:0000313" key="17">
    <source>
        <dbReference type="EMBL" id="RXU85343.1"/>
    </source>
</evidence>
<comment type="cofactor">
    <cofactor evidence="9">
        <name>FAD</name>
        <dbReference type="ChEBI" id="CHEBI:57692"/>
    </cofactor>
    <text evidence="9">Binds 1 FAD per subunit.</text>
</comment>
<evidence type="ECO:0000256" key="2">
    <source>
        <dbReference type="ARBA" id="ARBA00022630"/>
    </source>
</evidence>
<feature type="binding site" evidence="9">
    <location>
        <position position="53"/>
    </location>
    <ligand>
        <name>FAD</name>
        <dbReference type="ChEBI" id="CHEBI:57692"/>
    </ligand>
</feature>
<feature type="domain" description="FAD/NAD(P)-binding" evidence="13">
    <location>
        <begin position="6"/>
        <end position="306"/>
    </location>
</feature>
<evidence type="ECO:0000259" key="13">
    <source>
        <dbReference type="Pfam" id="PF07992"/>
    </source>
</evidence>
<evidence type="ECO:0000256" key="6">
    <source>
        <dbReference type="ARBA" id="ARBA00023157"/>
    </source>
</evidence>
<evidence type="ECO:0000313" key="16">
    <source>
        <dbReference type="EMBL" id="RBS35480.1"/>
    </source>
</evidence>
<dbReference type="EMBL" id="JAMWMK010000007">
    <property type="protein sequence ID" value="MDC4247564.1"/>
    <property type="molecule type" value="Genomic_DNA"/>
</dbReference>
<evidence type="ECO:0000256" key="4">
    <source>
        <dbReference type="ARBA" id="ARBA00022857"/>
    </source>
</evidence>
<evidence type="ECO:0000313" key="18">
    <source>
        <dbReference type="Proteomes" id="UP000070452"/>
    </source>
</evidence>
<dbReference type="Proteomes" id="UP000289562">
    <property type="component" value="Unassembled WGS sequence"/>
</dbReference>
<sequence>MMEKYQNIVIGFGKGGKTLAKALASKGESVLVVEKSTRMYGGTCINIGCIPSKSLIFNGERGIDFTEAVARKEKLTGMLRAKNYHMISDEATGTVMDGTARFLSNHQIEVTNNGEKVIVEGERIFINTGSEPIILPIKGLNTSRYLIDSTQAMDQEQLPEKLVIIGAGYIGLEFASMFNEYGSKVVVLDAHPEFLPREDEDIAQMILEDMTNAGIEFHLGVSVDQVADQESTAAVTFTEDGQEVTIQASKVLAATGRKPSTASLGLENTDVKLTDRGAIAVDEYLRTDADNIWAIGDVKGGLQFTYISLDDYRIIMDQLKGENTRTTNNRKAVPYSVFITPTLSNVGLTEKQAKAQGVNYKLFKYMTSGVPKAQVLEDPKGVFKVLVDPETDLILGASIYAEDSHEVINLISLAMNGKLPYTLLRDQIYSHPTMSEALNDVLK</sequence>
<dbReference type="Proteomes" id="UP001141166">
    <property type="component" value="Unassembled WGS sequence"/>
</dbReference>
<dbReference type="SUPFAM" id="SSF55424">
    <property type="entry name" value="FAD/NAD-linked reductases, dimerisation (C-terminal) domain"/>
    <property type="match status" value="1"/>
</dbReference>
<dbReference type="PRINTS" id="PR00368">
    <property type="entry name" value="FADPNR"/>
</dbReference>
<dbReference type="SUPFAM" id="SSF51905">
    <property type="entry name" value="FAD/NAD(P)-binding domain"/>
    <property type="match status" value="1"/>
</dbReference>
<dbReference type="EMBL" id="LEQJ01000001">
    <property type="protein sequence ID" value="RBS35480.1"/>
    <property type="molecule type" value="Genomic_DNA"/>
</dbReference>
<dbReference type="Pfam" id="PF02852">
    <property type="entry name" value="Pyr_redox_dim"/>
    <property type="match status" value="1"/>
</dbReference>
<evidence type="ECO:0000259" key="12">
    <source>
        <dbReference type="Pfam" id="PF02852"/>
    </source>
</evidence>
<evidence type="ECO:0000256" key="8">
    <source>
        <dbReference type="PIRSR" id="PIRSR000350-2"/>
    </source>
</evidence>
<accession>A0A132P7P1</accession>
<evidence type="ECO:0000256" key="3">
    <source>
        <dbReference type="ARBA" id="ARBA00022827"/>
    </source>
</evidence>
<dbReference type="InterPro" id="IPR036188">
    <property type="entry name" value="FAD/NAD-bd_sf"/>
</dbReference>
<dbReference type="PROSITE" id="PS00076">
    <property type="entry name" value="PYRIDINE_REDOX_1"/>
    <property type="match status" value="1"/>
</dbReference>
<feature type="binding site" evidence="9">
    <location>
        <begin position="166"/>
        <end position="173"/>
    </location>
    <ligand>
        <name>NAD(+)</name>
        <dbReference type="ChEBI" id="CHEBI:57540"/>
    </ligand>
</feature>
<evidence type="ECO:0000256" key="7">
    <source>
        <dbReference type="ARBA" id="ARBA00023284"/>
    </source>
</evidence>
<name>A0A132P7P1_ENTFC</name>
<dbReference type="Gene3D" id="3.30.390.30">
    <property type="match status" value="1"/>
</dbReference>
<feature type="active site" description="Proton acceptor" evidence="8">
    <location>
        <position position="431"/>
    </location>
</feature>
<dbReference type="RefSeq" id="WP_002300334.1">
    <property type="nucleotide sequence ID" value="NZ_BTRN01000028.1"/>
</dbReference>
<protein>
    <submittedName>
        <fullName evidence="15">FAD-containing oxidoreductase</fullName>
    </submittedName>
    <submittedName>
        <fullName evidence="14">Pyridine nucleotide-disulfide oxidoreductase</fullName>
    </submittedName>
</protein>
<dbReference type="PIRSF" id="PIRSF000350">
    <property type="entry name" value="Mercury_reductase_MerA"/>
    <property type="match status" value="1"/>
</dbReference>
<feature type="binding site" evidence="9">
    <location>
        <begin position="128"/>
        <end position="130"/>
    </location>
    <ligand>
        <name>FAD</name>
        <dbReference type="ChEBI" id="CHEBI:57692"/>
    </ligand>
</feature>
<feature type="binding site" evidence="9">
    <location>
        <position position="297"/>
    </location>
    <ligand>
        <name>FAD</name>
        <dbReference type="ChEBI" id="CHEBI:57692"/>
    </ligand>
</feature>
<feature type="binding site" evidence="9">
    <location>
        <position position="256"/>
    </location>
    <ligand>
        <name>NAD(+)</name>
        <dbReference type="ChEBI" id="CHEBI:57540"/>
    </ligand>
</feature>
<dbReference type="Proteomes" id="UP000070452">
    <property type="component" value="Unassembled WGS sequence"/>
</dbReference>
<comment type="similarity">
    <text evidence="1 11">Belongs to the class-I pyridine nucleotide-disulfide oxidoreductase family.</text>
</comment>
<dbReference type="FunFam" id="3.30.390.30:FF:000001">
    <property type="entry name" value="Dihydrolipoyl dehydrogenase"/>
    <property type="match status" value="1"/>
</dbReference>
<feature type="domain" description="Pyridine nucleotide-disulphide oxidoreductase dimerisation" evidence="12">
    <location>
        <begin position="333"/>
        <end position="439"/>
    </location>
</feature>
<keyword evidence="2 11" id="KW-0285">Flavoprotein</keyword>
<dbReference type="InterPro" id="IPR016156">
    <property type="entry name" value="FAD/NAD-linked_Rdtase_dimer_sf"/>
</dbReference>
<organism evidence="14 18">
    <name type="scientific">Enterococcus faecium</name>
    <name type="common">Streptococcus faecium</name>
    <dbReference type="NCBI Taxonomy" id="1352"/>
    <lineage>
        <taxon>Bacteria</taxon>
        <taxon>Bacillati</taxon>
        <taxon>Bacillota</taxon>
        <taxon>Bacilli</taxon>
        <taxon>Lactobacillales</taxon>
        <taxon>Enterococcaceae</taxon>
        <taxon>Enterococcus</taxon>
    </lineage>
</organism>
<dbReference type="GO" id="GO:0050660">
    <property type="term" value="F:flavin adenine dinucleotide binding"/>
    <property type="evidence" value="ECO:0007669"/>
    <property type="project" value="TreeGrafter"/>
</dbReference>
<reference evidence="17 20" key="3">
    <citation type="submission" date="2017-12" db="EMBL/GenBank/DDBJ databases">
        <title>A pool of 800 enterococci isolated from chicken carcass rinse samples from New Zealand.</title>
        <authorList>
            <person name="Zhang J."/>
            <person name="Rogers L."/>
            <person name="Midwinter A."/>
            <person name="French N."/>
        </authorList>
    </citation>
    <scope>NUCLEOTIDE SEQUENCE [LARGE SCALE GENOMIC DNA]</scope>
    <source>
        <strain evidence="17 20">EN697</strain>
    </source>
</reference>
<dbReference type="PANTHER" id="PTHR43014">
    <property type="entry name" value="MERCURIC REDUCTASE"/>
    <property type="match status" value="1"/>
</dbReference>
<keyword evidence="5 11" id="KW-0560">Oxidoreductase</keyword>